<keyword evidence="2" id="KW-1185">Reference proteome</keyword>
<evidence type="ECO:0008006" key="3">
    <source>
        <dbReference type="Google" id="ProtNLM"/>
    </source>
</evidence>
<dbReference type="EMBL" id="KN716706">
    <property type="protein sequence ID" value="KJH42115.1"/>
    <property type="molecule type" value="Genomic_DNA"/>
</dbReference>
<accession>A0A0D8XBW9</accession>
<dbReference type="OrthoDB" id="272303at2759"/>
<name>A0A0D8XBW9_DICVI</name>
<protein>
    <recommendedName>
        <fullName evidence="3">DUS-like FMN-binding domain-containing protein</fullName>
    </recommendedName>
</protein>
<reference evidence="2" key="2">
    <citation type="journal article" date="2016" name="Sci. Rep.">
        <title>Dictyocaulus viviparus genome, variome and transcriptome elucidate lungworm biology and support future intervention.</title>
        <authorList>
            <person name="McNulty S.N."/>
            <person name="Strube C."/>
            <person name="Rosa B.A."/>
            <person name="Martin J.C."/>
            <person name="Tyagi R."/>
            <person name="Choi Y.J."/>
            <person name="Wang Q."/>
            <person name="Hallsworth Pepin K."/>
            <person name="Zhang X."/>
            <person name="Ozersky P."/>
            <person name="Wilson R.K."/>
            <person name="Sternberg P.W."/>
            <person name="Gasser R.B."/>
            <person name="Mitreva M."/>
        </authorList>
    </citation>
    <scope>NUCLEOTIDE SEQUENCE [LARGE SCALE GENOMIC DNA]</scope>
    <source>
        <strain evidence="2">HannoverDv2000</strain>
    </source>
</reference>
<proteinExistence type="predicted"/>
<evidence type="ECO:0000313" key="2">
    <source>
        <dbReference type="Proteomes" id="UP000053766"/>
    </source>
</evidence>
<reference evidence="1 2" key="1">
    <citation type="submission" date="2013-11" db="EMBL/GenBank/DDBJ databases">
        <title>Draft genome of the bovine lungworm Dictyocaulus viviparus.</title>
        <authorList>
            <person name="Mitreva M."/>
        </authorList>
    </citation>
    <scope>NUCLEOTIDE SEQUENCE [LARGE SCALE GENOMIC DNA]</scope>
    <source>
        <strain evidence="1 2">HannoverDv2000</strain>
    </source>
</reference>
<dbReference type="Proteomes" id="UP000053766">
    <property type="component" value="Unassembled WGS sequence"/>
</dbReference>
<sequence>MVIKGKSFDKRKRRGTAEALMSDAEWKKHPMLLRMEYLTIDSPVILAPMSRVTDCPFRSIVKKLDVSLVASEITARIIPAIAYLFRKMCLVKSYGYLRVSSLNLLCEEQMVVKVELEYEFDDKRFDQHRTAQVQSSIC</sequence>
<dbReference type="AlphaFoldDB" id="A0A0D8XBW9"/>
<gene>
    <name evidence="1" type="ORF">DICVIV_11897</name>
</gene>
<organism evidence="1 2">
    <name type="scientific">Dictyocaulus viviparus</name>
    <name type="common">Bovine lungworm</name>
    <dbReference type="NCBI Taxonomy" id="29172"/>
    <lineage>
        <taxon>Eukaryota</taxon>
        <taxon>Metazoa</taxon>
        <taxon>Ecdysozoa</taxon>
        <taxon>Nematoda</taxon>
        <taxon>Chromadorea</taxon>
        <taxon>Rhabditida</taxon>
        <taxon>Rhabditina</taxon>
        <taxon>Rhabditomorpha</taxon>
        <taxon>Strongyloidea</taxon>
        <taxon>Metastrongylidae</taxon>
        <taxon>Dictyocaulus</taxon>
    </lineage>
</organism>
<evidence type="ECO:0000313" key="1">
    <source>
        <dbReference type="EMBL" id="KJH42115.1"/>
    </source>
</evidence>